<accession>A0A182SD63</accession>
<organism evidence="2 3">
    <name type="scientific">Anopheles maculatus</name>
    <dbReference type="NCBI Taxonomy" id="74869"/>
    <lineage>
        <taxon>Eukaryota</taxon>
        <taxon>Metazoa</taxon>
        <taxon>Ecdysozoa</taxon>
        <taxon>Arthropoda</taxon>
        <taxon>Hexapoda</taxon>
        <taxon>Insecta</taxon>
        <taxon>Pterygota</taxon>
        <taxon>Neoptera</taxon>
        <taxon>Endopterygota</taxon>
        <taxon>Diptera</taxon>
        <taxon>Nematocera</taxon>
        <taxon>Culicoidea</taxon>
        <taxon>Culicidae</taxon>
        <taxon>Anophelinae</taxon>
        <taxon>Anopheles</taxon>
        <taxon>Anopheles maculatus group</taxon>
    </lineage>
</organism>
<dbReference type="EnsemblMetazoa" id="AMAM004403-RA">
    <property type="protein sequence ID" value="AMAM004403-PA"/>
    <property type="gene ID" value="AMAM004403"/>
</dbReference>
<sequence length="158" mass="16911">MWFRTVIGSPIILAKDELEHVGVERPDSKDVLSSGSVSPSSSTPPPVPVELVPSPSTNHTLKPAVRECKELPSEIARTRSSLAISSTACQSCSPPPTHSDIARASGPHIRTPEVNERIPRPSAIQSQLIDSHDDVEHSIPATLIRDPTTGLPAPTQPR</sequence>
<dbReference type="VEuPathDB" id="VectorBase:AMAM004403"/>
<keyword evidence="3" id="KW-1185">Reference proteome</keyword>
<feature type="compositionally biased region" description="Low complexity" evidence="1">
    <location>
        <begin position="31"/>
        <end position="41"/>
    </location>
</feature>
<evidence type="ECO:0000256" key="1">
    <source>
        <dbReference type="SAM" id="MobiDB-lite"/>
    </source>
</evidence>
<protein>
    <submittedName>
        <fullName evidence="2">Uncharacterized protein</fullName>
    </submittedName>
</protein>
<proteinExistence type="predicted"/>
<feature type="compositionally biased region" description="Basic and acidic residues" evidence="1">
    <location>
        <begin position="18"/>
        <end position="30"/>
    </location>
</feature>
<dbReference type="AlphaFoldDB" id="A0A182SD63"/>
<feature type="compositionally biased region" description="Basic and acidic residues" evidence="1">
    <location>
        <begin position="110"/>
        <end position="119"/>
    </location>
</feature>
<evidence type="ECO:0000313" key="2">
    <source>
        <dbReference type="EnsemblMetazoa" id="AMAM004403-PA"/>
    </source>
</evidence>
<evidence type="ECO:0000313" key="3">
    <source>
        <dbReference type="Proteomes" id="UP000075901"/>
    </source>
</evidence>
<name>A0A182SD63_9DIPT</name>
<feature type="region of interest" description="Disordered" evidence="1">
    <location>
        <begin position="18"/>
        <end position="60"/>
    </location>
</feature>
<feature type="region of interest" description="Disordered" evidence="1">
    <location>
        <begin position="86"/>
        <end position="158"/>
    </location>
</feature>
<reference evidence="2" key="2">
    <citation type="submission" date="2020-05" db="UniProtKB">
        <authorList>
            <consortium name="EnsemblMetazoa"/>
        </authorList>
    </citation>
    <scope>IDENTIFICATION</scope>
    <source>
        <strain evidence="2">maculatus3</strain>
    </source>
</reference>
<dbReference type="Proteomes" id="UP000075901">
    <property type="component" value="Unassembled WGS sequence"/>
</dbReference>
<reference evidence="3" key="1">
    <citation type="submission" date="2013-09" db="EMBL/GenBank/DDBJ databases">
        <title>The Genome Sequence of Anopheles maculatus species B.</title>
        <authorList>
            <consortium name="The Broad Institute Genomics Platform"/>
            <person name="Neafsey D.E."/>
            <person name="Besansky N."/>
            <person name="Howell P."/>
            <person name="Walton C."/>
            <person name="Young S.K."/>
            <person name="Zeng Q."/>
            <person name="Gargeya S."/>
            <person name="Fitzgerald M."/>
            <person name="Haas B."/>
            <person name="Abouelleil A."/>
            <person name="Allen A.W."/>
            <person name="Alvarado L."/>
            <person name="Arachchi H.M."/>
            <person name="Berlin A.M."/>
            <person name="Chapman S.B."/>
            <person name="Gainer-Dewar J."/>
            <person name="Goldberg J."/>
            <person name="Griggs A."/>
            <person name="Gujja S."/>
            <person name="Hansen M."/>
            <person name="Howarth C."/>
            <person name="Imamovic A."/>
            <person name="Ireland A."/>
            <person name="Larimer J."/>
            <person name="McCowan C."/>
            <person name="Murphy C."/>
            <person name="Pearson M."/>
            <person name="Poon T.W."/>
            <person name="Priest M."/>
            <person name="Roberts A."/>
            <person name="Saif S."/>
            <person name="Shea T."/>
            <person name="Sisk P."/>
            <person name="Sykes S."/>
            <person name="Wortman J."/>
            <person name="Nusbaum C."/>
            <person name="Birren B."/>
        </authorList>
    </citation>
    <scope>NUCLEOTIDE SEQUENCE [LARGE SCALE GENOMIC DNA]</scope>
    <source>
        <strain evidence="3">maculatus3</strain>
    </source>
</reference>